<sequence length="96" mass="9956">MLVTTLSAQVVLAVFALVYAASVFAAIVALRDPQASAGLKAAWATALLLLPPVGLVAWEAARVVDHRAAHRPVTVVDRTAYLADRAAHVASGSARV</sequence>
<keyword evidence="4 6" id="KW-1133">Transmembrane helix</keyword>
<dbReference type="InterPro" id="IPR027379">
    <property type="entry name" value="CLS_N"/>
</dbReference>
<feature type="domain" description="Cardiolipin synthase N-terminal" evidence="7">
    <location>
        <begin position="21"/>
        <end position="58"/>
    </location>
</feature>
<comment type="subcellular location">
    <subcellularLocation>
        <location evidence="1">Cell membrane</location>
        <topology evidence="1">Multi-pass membrane protein</topology>
    </subcellularLocation>
</comment>
<name>A0A4Y3QR00_MICTE</name>
<dbReference type="GO" id="GO:0005886">
    <property type="term" value="C:plasma membrane"/>
    <property type="evidence" value="ECO:0007669"/>
    <property type="project" value="UniProtKB-SubCell"/>
</dbReference>
<accession>A0A4Y3QR00</accession>
<evidence type="ECO:0000256" key="3">
    <source>
        <dbReference type="ARBA" id="ARBA00022692"/>
    </source>
</evidence>
<evidence type="ECO:0000256" key="2">
    <source>
        <dbReference type="ARBA" id="ARBA00022475"/>
    </source>
</evidence>
<dbReference type="GeneID" id="57145458"/>
<evidence type="ECO:0000256" key="4">
    <source>
        <dbReference type="ARBA" id="ARBA00022989"/>
    </source>
</evidence>
<evidence type="ECO:0000256" key="1">
    <source>
        <dbReference type="ARBA" id="ARBA00004651"/>
    </source>
</evidence>
<dbReference type="RefSeq" id="WP_103208444.1">
    <property type="nucleotide sequence ID" value="NZ_BJML01000010.1"/>
</dbReference>
<organism evidence="8 9">
    <name type="scientific">Microbacterium testaceum</name>
    <name type="common">Aureobacterium testaceum</name>
    <name type="synonym">Brevibacterium testaceum</name>
    <dbReference type="NCBI Taxonomy" id="2033"/>
    <lineage>
        <taxon>Bacteria</taxon>
        <taxon>Bacillati</taxon>
        <taxon>Actinomycetota</taxon>
        <taxon>Actinomycetes</taxon>
        <taxon>Micrococcales</taxon>
        <taxon>Microbacteriaceae</taxon>
        <taxon>Microbacterium</taxon>
    </lineage>
</organism>
<keyword evidence="3 6" id="KW-0812">Transmembrane</keyword>
<reference evidence="8 9" key="1">
    <citation type="submission" date="2019-06" db="EMBL/GenBank/DDBJ databases">
        <title>Whole genome shotgun sequence of Microbacterium testaceum NBRC 12675.</title>
        <authorList>
            <person name="Hosoyama A."/>
            <person name="Uohara A."/>
            <person name="Ohji S."/>
            <person name="Ichikawa N."/>
        </authorList>
    </citation>
    <scope>NUCLEOTIDE SEQUENCE [LARGE SCALE GENOMIC DNA]</scope>
    <source>
        <strain evidence="8 9">NBRC 12675</strain>
    </source>
</reference>
<evidence type="ECO:0000256" key="5">
    <source>
        <dbReference type="ARBA" id="ARBA00023136"/>
    </source>
</evidence>
<keyword evidence="2" id="KW-1003">Cell membrane</keyword>
<evidence type="ECO:0000313" key="8">
    <source>
        <dbReference type="EMBL" id="GEB46828.1"/>
    </source>
</evidence>
<dbReference type="AlphaFoldDB" id="A0A4Y3QR00"/>
<dbReference type="EMBL" id="BJML01000010">
    <property type="protein sequence ID" value="GEB46828.1"/>
    <property type="molecule type" value="Genomic_DNA"/>
</dbReference>
<protein>
    <recommendedName>
        <fullName evidence="7">Cardiolipin synthase N-terminal domain-containing protein</fullName>
    </recommendedName>
</protein>
<keyword evidence="5 6" id="KW-0472">Membrane</keyword>
<gene>
    <name evidence="8" type="ORF">MTE01_27730</name>
</gene>
<evidence type="ECO:0000313" key="9">
    <source>
        <dbReference type="Proteomes" id="UP000319525"/>
    </source>
</evidence>
<dbReference type="Pfam" id="PF13396">
    <property type="entry name" value="PLDc_N"/>
    <property type="match status" value="1"/>
</dbReference>
<comment type="caution">
    <text evidence="8">The sequence shown here is derived from an EMBL/GenBank/DDBJ whole genome shotgun (WGS) entry which is preliminary data.</text>
</comment>
<proteinExistence type="predicted"/>
<feature type="transmembrane region" description="Helical" evidence="6">
    <location>
        <begin position="41"/>
        <end position="61"/>
    </location>
</feature>
<evidence type="ECO:0000256" key="6">
    <source>
        <dbReference type="SAM" id="Phobius"/>
    </source>
</evidence>
<evidence type="ECO:0000259" key="7">
    <source>
        <dbReference type="Pfam" id="PF13396"/>
    </source>
</evidence>
<dbReference type="Proteomes" id="UP000319525">
    <property type="component" value="Unassembled WGS sequence"/>
</dbReference>